<dbReference type="PROSITE" id="PS50090">
    <property type="entry name" value="MYB_LIKE"/>
    <property type="match status" value="1"/>
</dbReference>
<gene>
    <name evidence="6" type="ORF">RJ641_023964</name>
</gene>
<evidence type="ECO:0000256" key="2">
    <source>
        <dbReference type="ARBA" id="ARBA00023242"/>
    </source>
</evidence>
<dbReference type="InterPro" id="IPR001005">
    <property type="entry name" value="SANT/Myb"/>
</dbReference>
<feature type="region of interest" description="Disordered" evidence="3">
    <location>
        <begin position="1"/>
        <end position="36"/>
    </location>
</feature>
<dbReference type="PANTHER" id="PTHR47122:SF4">
    <property type="entry name" value="TRF-LIKE 3"/>
    <property type="match status" value="1"/>
</dbReference>
<dbReference type="PROSITE" id="PS51294">
    <property type="entry name" value="HTH_MYB"/>
    <property type="match status" value="1"/>
</dbReference>
<feature type="compositionally biased region" description="Low complexity" evidence="3">
    <location>
        <begin position="14"/>
        <end position="33"/>
    </location>
</feature>
<feature type="region of interest" description="Disordered" evidence="3">
    <location>
        <begin position="114"/>
        <end position="149"/>
    </location>
</feature>
<dbReference type="CDD" id="cd11660">
    <property type="entry name" value="SANT_TRF"/>
    <property type="match status" value="1"/>
</dbReference>
<feature type="non-terminal residue" evidence="6">
    <location>
        <position position="584"/>
    </location>
</feature>
<dbReference type="AlphaFoldDB" id="A0AAN8UHJ4"/>
<feature type="domain" description="HTH myb-type" evidence="5">
    <location>
        <begin position="480"/>
        <end position="539"/>
    </location>
</feature>
<evidence type="ECO:0000259" key="4">
    <source>
        <dbReference type="PROSITE" id="PS50090"/>
    </source>
</evidence>
<sequence>MEETVVGGSGTVGGESATEKSSSALSSSPKSSSDPVMYKLVRVEGDGRFVPATDDEVMEVEELLEDVKNDFSTELEQSKDIGPREGTSACDPKLESSEGVLGRQCKEVDAEKTSSCLEEGRSSDESHVNQPESAGQCSKTPAKRNKNGKSDAAILGSLKPDFSKLQGEICLDNLSIRELHETFKATFGRETSVKDKQWLKRRIAMGLTNSSDASLTTFIFKDNKLIKKGKEGSSKCDGSELKEPVPAIMNDKGGKSLIGNSDKLEGRQILSLKELRSSNIPESKNEDSFMVERMAKRLRKPTRRYIEELEVESRGCGGRLVSSTKNSGHSQLSPRSLVRPVRNIRSDRKAVVTRLDSLGGSGVQIPYVSRIRRGRPRENFMTLMEFQPSRMGMAAKLVKDVEVHASRRDDETDNGMKDSIAPDTVPMPVRCNPVPEPENDEMWPVTVPVGQEQDMEKIVDSSGETSDDNVAAVPTTKGGMRRKHHRAWTITEVLKLVEGVARYGAGRWSEIKRLAFASYNYRTSVDLKDKWRNLLRASIAVSPADKGVNSRKNAATPIPEPILLRVRELAEKQARAPRNLSLGK</sequence>
<feature type="compositionally biased region" description="Basic and acidic residues" evidence="3">
    <location>
        <begin position="405"/>
        <end position="416"/>
    </location>
</feature>
<feature type="compositionally biased region" description="Basic and acidic residues" evidence="3">
    <location>
        <begin position="114"/>
        <end position="127"/>
    </location>
</feature>
<reference evidence="6 7" key="1">
    <citation type="submission" date="2023-12" db="EMBL/GenBank/DDBJ databases">
        <title>A high-quality genome assembly for Dillenia turbinata (Dilleniales).</title>
        <authorList>
            <person name="Chanderbali A."/>
        </authorList>
    </citation>
    <scope>NUCLEOTIDE SEQUENCE [LARGE SCALE GENOMIC DNA]</scope>
    <source>
        <strain evidence="6">LSX21</strain>
        <tissue evidence="6">Leaf</tissue>
    </source>
</reference>
<comment type="subcellular location">
    <subcellularLocation>
        <location evidence="1">Nucleus</location>
    </subcellularLocation>
</comment>
<evidence type="ECO:0000256" key="1">
    <source>
        <dbReference type="ARBA" id="ARBA00004123"/>
    </source>
</evidence>
<evidence type="ECO:0000259" key="5">
    <source>
        <dbReference type="PROSITE" id="PS51294"/>
    </source>
</evidence>
<comment type="caution">
    <text evidence="6">The sequence shown here is derived from an EMBL/GenBank/DDBJ whole genome shotgun (WGS) entry which is preliminary data.</text>
</comment>
<dbReference type="InterPro" id="IPR009057">
    <property type="entry name" value="Homeodomain-like_sf"/>
</dbReference>
<evidence type="ECO:0000256" key="3">
    <source>
        <dbReference type="SAM" id="MobiDB-lite"/>
    </source>
</evidence>
<evidence type="ECO:0000313" key="6">
    <source>
        <dbReference type="EMBL" id="KAK6911871.1"/>
    </source>
</evidence>
<feature type="region of interest" description="Disordered" evidence="3">
    <location>
        <begin position="69"/>
        <end position="96"/>
    </location>
</feature>
<dbReference type="GO" id="GO:0005634">
    <property type="term" value="C:nucleus"/>
    <property type="evidence" value="ECO:0007669"/>
    <property type="project" value="UniProtKB-SubCell"/>
</dbReference>
<keyword evidence="2" id="KW-0539">Nucleus</keyword>
<feature type="compositionally biased region" description="Polar residues" evidence="3">
    <location>
        <begin position="128"/>
        <end position="139"/>
    </location>
</feature>
<dbReference type="PANTHER" id="PTHR47122">
    <property type="entry name" value="MYB-LIKE DNA-BINDING DOMAIN CONTAINING PROTEIN, EXPRESSED"/>
    <property type="match status" value="1"/>
</dbReference>
<dbReference type="InterPro" id="IPR017930">
    <property type="entry name" value="Myb_dom"/>
</dbReference>
<dbReference type="Proteomes" id="UP001370490">
    <property type="component" value="Unassembled WGS sequence"/>
</dbReference>
<feature type="domain" description="Myb-like" evidence="4">
    <location>
        <begin position="488"/>
        <end position="535"/>
    </location>
</feature>
<organism evidence="6 7">
    <name type="scientific">Dillenia turbinata</name>
    <dbReference type="NCBI Taxonomy" id="194707"/>
    <lineage>
        <taxon>Eukaryota</taxon>
        <taxon>Viridiplantae</taxon>
        <taxon>Streptophyta</taxon>
        <taxon>Embryophyta</taxon>
        <taxon>Tracheophyta</taxon>
        <taxon>Spermatophyta</taxon>
        <taxon>Magnoliopsida</taxon>
        <taxon>eudicotyledons</taxon>
        <taxon>Gunneridae</taxon>
        <taxon>Pentapetalae</taxon>
        <taxon>Dilleniales</taxon>
        <taxon>Dilleniaceae</taxon>
        <taxon>Dillenia</taxon>
    </lineage>
</organism>
<dbReference type="Gene3D" id="1.10.246.220">
    <property type="match status" value="1"/>
</dbReference>
<accession>A0AAN8UHJ4</accession>
<evidence type="ECO:0000313" key="7">
    <source>
        <dbReference type="Proteomes" id="UP001370490"/>
    </source>
</evidence>
<protein>
    <submittedName>
        <fullName evidence="6">SANT/Myb domain</fullName>
    </submittedName>
</protein>
<name>A0AAN8UHJ4_9MAGN</name>
<feature type="region of interest" description="Disordered" evidence="3">
    <location>
        <begin position="459"/>
        <end position="478"/>
    </location>
</feature>
<keyword evidence="7" id="KW-1185">Reference proteome</keyword>
<dbReference type="EMBL" id="JBAMMX010000028">
    <property type="protein sequence ID" value="KAK6911871.1"/>
    <property type="molecule type" value="Genomic_DNA"/>
</dbReference>
<feature type="compositionally biased region" description="Basic and acidic residues" evidence="3">
    <location>
        <begin position="69"/>
        <end position="83"/>
    </location>
</feature>
<feature type="region of interest" description="Disordered" evidence="3">
    <location>
        <begin position="231"/>
        <end position="256"/>
    </location>
</feature>
<dbReference type="SUPFAM" id="SSF46689">
    <property type="entry name" value="Homeodomain-like"/>
    <property type="match status" value="1"/>
</dbReference>
<feature type="compositionally biased region" description="Basic and acidic residues" evidence="3">
    <location>
        <begin position="231"/>
        <end position="243"/>
    </location>
</feature>
<feature type="region of interest" description="Disordered" evidence="3">
    <location>
        <begin position="405"/>
        <end position="429"/>
    </location>
</feature>
<dbReference type="Pfam" id="PF00249">
    <property type="entry name" value="Myb_DNA-binding"/>
    <property type="match status" value="1"/>
</dbReference>
<proteinExistence type="predicted"/>
<dbReference type="SMART" id="SM00717">
    <property type="entry name" value="SANT"/>
    <property type="match status" value="1"/>
</dbReference>